<accession>A0AAQ3TUU9</accession>
<dbReference type="EMBL" id="CP144749">
    <property type="protein sequence ID" value="WVZ77522.1"/>
    <property type="molecule type" value="Genomic_DNA"/>
</dbReference>
<evidence type="ECO:0000313" key="2">
    <source>
        <dbReference type="Proteomes" id="UP001341281"/>
    </source>
</evidence>
<sequence>MPHNDDGQRACGSCSPRCAIRLQLRHVDHPCSHVTLLLKPLKLRLYTEALILYIPRLRSALNSDFALKL</sequence>
<protein>
    <submittedName>
        <fullName evidence="1">Uncharacterized protein</fullName>
    </submittedName>
</protein>
<gene>
    <name evidence="1" type="ORF">U9M48_025380</name>
</gene>
<dbReference type="Proteomes" id="UP001341281">
    <property type="component" value="Chromosome 05"/>
</dbReference>
<reference evidence="1 2" key="1">
    <citation type="submission" date="2024-02" db="EMBL/GenBank/DDBJ databases">
        <title>High-quality chromosome-scale genome assembly of Pensacola bahiagrass (Paspalum notatum Flugge var. saurae).</title>
        <authorList>
            <person name="Vega J.M."/>
            <person name="Podio M."/>
            <person name="Orjuela J."/>
            <person name="Siena L.A."/>
            <person name="Pessino S.C."/>
            <person name="Combes M.C."/>
            <person name="Mariac C."/>
            <person name="Albertini E."/>
            <person name="Pupilli F."/>
            <person name="Ortiz J.P.A."/>
            <person name="Leblanc O."/>
        </authorList>
    </citation>
    <scope>NUCLEOTIDE SEQUENCE [LARGE SCALE GENOMIC DNA]</scope>
    <source>
        <strain evidence="1">R1</strain>
        <tissue evidence="1">Leaf</tissue>
    </source>
</reference>
<keyword evidence="2" id="KW-1185">Reference proteome</keyword>
<evidence type="ECO:0000313" key="1">
    <source>
        <dbReference type="EMBL" id="WVZ77522.1"/>
    </source>
</evidence>
<name>A0AAQ3TUU9_PASNO</name>
<organism evidence="1 2">
    <name type="scientific">Paspalum notatum var. saurae</name>
    <dbReference type="NCBI Taxonomy" id="547442"/>
    <lineage>
        <taxon>Eukaryota</taxon>
        <taxon>Viridiplantae</taxon>
        <taxon>Streptophyta</taxon>
        <taxon>Embryophyta</taxon>
        <taxon>Tracheophyta</taxon>
        <taxon>Spermatophyta</taxon>
        <taxon>Magnoliopsida</taxon>
        <taxon>Liliopsida</taxon>
        <taxon>Poales</taxon>
        <taxon>Poaceae</taxon>
        <taxon>PACMAD clade</taxon>
        <taxon>Panicoideae</taxon>
        <taxon>Andropogonodae</taxon>
        <taxon>Paspaleae</taxon>
        <taxon>Paspalinae</taxon>
        <taxon>Paspalum</taxon>
    </lineage>
</organism>
<proteinExistence type="predicted"/>
<dbReference type="AlphaFoldDB" id="A0AAQ3TUU9"/>